<dbReference type="PROSITE" id="PS50181">
    <property type="entry name" value="FBOX"/>
    <property type="match status" value="1"/>
</dbReference>
<protein>
    <recommendedName>
        <fullName evidence="1">F-box domain-containing protein</fullName>
    </recommendedName>
</protein>
<dbReference type="Pfam" id="PF00646">
    <property type="entry name" value="F-box"/>
    <property type="match status" value="1"/>
</dbReference>
<dbReference type="AlphaFoldDB" id="T0RWA0"/>
<organism evidence="2 3">
    <name type="scientific">Saprolegnia diclina (strain VS20)</name>
    <dbReference type="NCBI Taxonomy" id="1156394"/>
    <lineage>
        <taxon>Eukaryota</taxon>
        <taxon>Sar</taxon>
        <taxon>Stramenopiles</taxon>
        <taxon>Oomycota</taxon>
        <taxon>Saprolegniomycetes</taxon>
        <taxon>Saprolegniales</taxon>
        <taxon>Saprolegniaceae</taxon>
        <taxon>Saprolegnia</taxon>
    </lineage>
</organism>
<sequence length="351" mass="39510">MFFWRPSLSSPPPPAKESALVELPIELLAKVLLYLNHVEAHRLEATHSKFRAQVEGFNCWKADAVLSVAFDKAKWFQYVAGLHGPMPSHLNRRQYPWKRLACLASLATTAKFGQTELILDVIKYSSADRDSEAPANTLKPSKCLREIQRYERSEELLLPYNLQELPTFTMFRLLTRRNSSLGETIQMLCGCSSGNSCYWSSAASTDPHATDSIYYRMRGPCVVQSIEVVPYRVFWHPGAPTYGPRQVSFSFFADVADTEPFYTTPAYDVRNEMTSQVFALPHRVVLQGGYFGVNLLGRQQAQTFDIPVWMQQPGPADLEANLPKYYCCLSKVSAKGVFMDRAPATAALAMP</sequence>
<dbReference type="InterPro" id="IPR055336">
    <property type="entry name" value="At4g00755-like"/>
</dbReference>
<dbReference type="PANTHER" id="PTHR39741:SF2">
    <property type="entry name" value="F-BOX DOMAIN-CONTAINING PROTEIN"/>
    <property type="match status" value="1"/>
</dbReference>
<dbReference type="RefSeq" id="XP_008609564.1">
    <property type="nucleotide sequence ID" value="XM_008611342.1"/>
</dbReference>
<dbReference type="SUPFAM" id="SSF81383">
    <property type="entry name" value="F-box domain"/>
    <property type="match status" value="1"/>
</dbReference>
<keyword evidence="3" id="KW-1185">Reference proteome</keyword>
<name>T0RWA0_SAPDV</name>
<dbReference type="Proteomes" id="UP000030762">
    <property type="component" value="Unassembled WGS sequence"/>
</dbReference>
<dbReference type="InterPro" id="IPR036047">
    <property type="entry name" value="F-box-like_dom_sf"/>
</dbReference>
<dbReference type="EMBL" id="JH767146">
    <property type="protein sequence ID" value="EQC36783.1"/>
    <property type="molecule type" value="Genomic_DNA"/>
</dbReference>
<dbReference type="InParanoid" id="T0RWA0"/>
<reference evidence="2 3" key="1">
    <citation type="submission" date="2012-04" db="EMBL/GenBank/DDBJ databases">
        <title>The Genome Sequence of Saprolegnia declina VS20.</title>
        <authorList>
            <consortium name="The Broad Institute Genome Sequencing Platform"/>
            <person name="Russ C."/>
            <person name="Nusbaum C."/>
            <person name="Tyler B."/>
            <person name="van West P."/>
            <person name="Dieguez-Uribeondo J."/>
            <person name="de Bruijn I."/>
            <person name="Tripathy S."/>
            <person name="Jiang R."/>
            <person name="Young S.K."/>
            <person name="Zeng Q."/>
            <person name="Gargeya S."/>
            <person name="Fitzgerald M."/>
            <person name="Haas B."/>
            <person name="Abouelleil A."/>
            <person name="Alvarado L."/>
            <person name="Arachchi H.M."/>
            <person name="Berlin A."/>
            <person name="Chapman S.B."/>
            <person name="Goldberg J."/>
            <person name="Griggs A."/>
            <person name="Gujja S."/>
            <person name="Hansen M."/>
            <person name="Howarth C."/>
            <person name="Imamovic A."/>
            <person name="Larimer J."/>
            <person name="McCowen C."/>
            <person name="Montmayeur A."/>
            <person name="Murphy C."/>
            <person name="Neiman D."/>
            <person name="Pearson M."/>
            <person name="Priest M."/>
            <person name="Roberts A."/>
            <person name="Saif S."/>
            <person name="Shea T."/>
            <person name="Sisk P."/>
            <person name="Sykes S."/>
            <person name="Wortman J."/>
            <person name="Nusbaum C."/>
            <person name="Birren B."/>
        </authorList>
    </citation>
    <scope>NUCLEOTIDE SEQUENCE [LARGE SCALE GENOMIC DNA]</scope>
    <source>
        <strain evidence="2 3">VS20</strain>
    </source>
</reference>
<dbReference type="InterPro" id="IPR001810">
    <property type="entry name" value="F-box_dom"/>
</dbReference>
<evidence type="ECO:0000313" key="2">
    <source>
        <dbReference type="EMBL" id="EQC36783.1"/>
    </source>
</evidence>
<dbReference type="GeneID" id="19946344"/>
<feature type="domain" description="F-box" evidence="1">
    <location>
        <begin position="17"/>
        <end position="63"/>
    </location>
</feature>
<evidence type="ECO:0000313" key="3">
    <source>
        <dbReference type="Proteomes" id="UP000030762"/>
    </source>
</evidence>
<dbReference type="PANTHER" id="PTHR39741">
    <property type="entry name" value="F-BOX DOMAIN CONTAINING PROTEIN, EXPRESSED"/>
    <property type="match status" value="1"/>
</dbReference>
<accession>T0RWA0</accession>
<dbReference type="eggNOG" id="ENOG502QRFZ">
    <property type="taxonomic scope" value="Eukaryota"/>
</dbReference>
<evidence type="ECO:0000259" key="1">
    <source>
        <dbReference type="PROSITE" id="PS50181"/>
    </source>
</evidence>
<dbReference type="OrthoDB" id="63379at2759"/>
<dbReference type="STRING" id="1156394.T0RWA0"/>
<proteinExistence type="predicted"/>
<dbReference type="OMA" id="KYYCCLS"/>
<dbReference type="VEuPathDB" id="FungiDB:SDRG_05617"/>
<gene>
    <name evidence="2" type="ORF">SDRG_05617</name>
</gene>